<dbReference type="Gene3D" id="1.10.287.990">
    <property type="entry name" value="Fe,Mn superoxide dismutase (SOD) domain"/>
    <property type="match status" value="1"/>
</dbReference>
<dbReference type="InterPro" id="IPR019833">
    <property type="entry name" value="Mn/Fe_SOD_BS"/>
</dbReference>
<feature type="binding site" evidence="5">
    <location>
        <position position="207"/>
    </location>
    <ligand>
        <name>Mn(2+)</name>
        <dbReference type="ChEBI" id="CHEBI:29035"/>
    </ligand>
</feature>
<dbReference type="Proteomes" id="UP000007264">
    <property type="component" value="Unassembled WGS sequence"/>
</dbReference>
<dbReference type="OrthoDB" id="239262at2759"/>
<keyword evidence="4 6" id="KW-0560">Oxidoreductase</keyword>
<dbReference type="PANTHER" id="PTHR43595">
    <property type="entry name" value="37S RIBOSOMAL PROTEIN S26, MITOCHONDRIAL"/>
    <property type="match status" value="1"/>
</dbReference>
<dbReference type="PRINTS" id="PR01703">
    <property type="entry name" value="MNSODISMTASE"/>
</dbReference>
<dbReference type="PROSITE" id="PS00088">
    <property type="entry name" value="SOD_MN"/>
    <property type="match status" value="1"/>
</dbReference>
<dbReference type="KEGG" id="csl:COCSUDRAFT_13417"/>
<dbReference type="InterPro" id="IPR036314">
    <property type="entry name" value="SOD_C_sf"/>
</dbReference>
<dbReference type="SUPFAM" id="SSF46609">
    <property type="entry name" value="Fe,Mn superoxide dismutase (SOD), N-terminal domain"/>
    <property type="match status" value="1"/>
</dbReference>
<feature type="domain" description="Manganese/iron superoxide dismutase C-terminal" evidence="8">
    <location>
        <begin position="137"/>
        <end position="234"/>
    </location>
</feature>
<comment type="caution">
    <text evidence="9">The sequence shown here is derived from an EMBL/GenBank/DDBJ whole genome shotgun (WGS) entry which is preliminary data.</text>
</comment>
<evidence type="ECO:0000256" key="5">
    <source>
        <dbReference type="PIRSR" id="PIRSR000349-1"/>
    </source>
</evidence>
<gene>
    <name evidence="9" type="ORF">COCSUDRAFT_13417</name>
</gene>
<sequence length="248" mass="26662">MALSPVSLNSTTCTNPCGITSSFPCAAGAFTLPALPYAYDFLEPFIDTLTMRLHHDRHFCTFYTNLNPIVAANAALQGKTLVEINQAVGALGSFIPAAVATAVRNNAGGAWNHAFFFQIMTKAETSDSAAPAVGTPLRIAIEAAFGTFANFTTLFQTAGNNQFGSGWAWLVVKADGSLAVTSTPNQDNPLQAAVQGIPILGLDVWEHAYYLQYYNVRGSYTVRWFNVINWTKVAALFEDAKAGIILQP</sequence>
<dbReference type="InterPro" id="IPR019831">
    <property type="entry name" value="Mn/Fe_SOD_N"/>
</dbReference>
<keyword evidence="3 5" id="KW-0479">Metal-binding</keyword>
<comment type="function">
    <text evidence="6">Destroys radicals which are normally produced within the cells and which are toxic to biological systems.</text>
</comment>
<evidence type="ECO:0000313" key="9">
    <source>
        <dbReference type="EMBL" id="EIE25036.1"/>
    </source>
</evidence>
<dbReference type="Pfam" id="PF00081">
    <property type="entry name" value="Sod_Fe_N"/>
    <property type="match status" value="1"/>
</dbReference>
<dbReference type="eggNOG" id="KOG0876">
    <property type="taxonomic scope" value="Eukaryota"/>
</dbReference>
<dbReference type="AlphaFoldDB" id="I0Z317"/>
<dbReference type="EC" id="1.15.1.1" evidence="2 6"/>
<protein>
    <recommendedName>
        <fullName evidence="2 6">Superoxide dismutase</fullName>
        <ecNumber evidence="2 6">1.15.1.1</ecNumber>
    </recommendedName>
</protein>
<evidence type="ECO:0000256" key="4">
    <source>
        <dbReference type="ARBA" id="ARBA00023002"/>
    </source>
</evidence>
<comment type="similarity">
    <text evidence="1 6">Belongs to the iron/manganese superoxide dismutase family.</text>
</comment>
<accession>I0Z317</accession>
<dbReference type="Gene3D" id="3.55.40.20">
    <property type="entry name" value="Iron/manganese superoxide dismutase, C-terminal domain"/>
    <property type="match status" value="1"/>
</dbReference>
<dbReference type="PIRSF" id="PIRSF000349">
    <property type="entry name" value="SODismutase"/>
    <property type="match status" value="1"/>
</dbReference>
<dbReference type="SUPFAM" id="SSF54719">
    <property type="entry name" value="Fe,Mn superoxide dismutase (SOD), C-terminal domain"/>
    <property type="match status" value="1"/>
</dbReference>
<proteinExistence type="inferred from homology"/>
<name>I0Z317_COCSC</name>
<evidence type="ECO:0000256" key="3">
    <source>
        <dbReference type="ARBA" id="ARBA00022723"/>
    </source>
</evidence>
<evidence type="ECO:0000256" key="2">
    <source>
        <dbReference type="ARBA" id="ARBA00012682"/>
    </source>
</evidence>
<dbReference type="Pfam" id="PF02777">
    <property type="entry name" value="Sod_Fe_C"/>
    <property type="match status" value="1"/>
</dbReference>
<dbReference type="GO" id="GO:0004784">
    <property type="term" value="F:superoxide dismutase activity"/>
    <property type="evidence" value="ECO:0007669"/>
    <property type="project" value="UniProtKB-EC"/>
</dbReference>
<evidence type="ECO:0000256" key="1">
    <source>
        <dbReference type="ARBA" id="ARBA00008714"/>
    </source>
</evidence>
<feature type="binding site" evidence="5">
    <location>
        <position position="54"/>
    </location>
    <ligand>
        <name>Mn(2+)</name>
        <dbReference type="ChEBI" id="CHEBI:29035"/>
    </ligand>
</feature>
<dbReference type="GO" id="GO:0046872">
    <property type="term" value="F:metal ion binding"/>
    <property type="evidence" value="ECO:0007669"/>
    <property type="project" value="UniProtKB-KW"/>
</dbReference>
<evidence type="ECO:0000259" key="7">
    <source>
        <dbReference type="Pfam" id="PF00081"/>
    </source>
</evidence>
<dbReference type="PANTHER" id="PTHR43595:SF2">
    <property type="entry name" value="SMALL RIBOSOMAL SUBUNIT PROTEIN MS42"/>
    <property type="match status" value="1"/>
</dbReference>
<evidence type="ECO:0000256" key="6">
    <source>
        <dbReference type="RuleBase" id="RU000414"/>
    </source>
</evidence>
<feature type="binding site" evidence="5">
    <location>
        <position position="113"/>
    </location>
    <ligand>
        <name>Mn(2+)</name>
        <dbReference type="ChEBI" id="CHEBI:29035"/>
    </ligand>
</feature>
<dbReference type="STRING" id="574566.I0Z317"/>
<dbReference type="EMBL" id="AGSI01000004">
    <property type="protein sequence ID" value="EIE25036.1"/>
    <property type="molecule type" value="Genomic_DNA"/>
</dbReference>
<dbReference type="GeneID" id="17043039"/>
<dbReference type="RefSeq" id="XP_005649580.1">
    <property type="nucleotide sequence ID" value="XM_005649523.1"/>
</dbReference>
<dbReference type="GO" id="GO:0005737">
    <property type="term" value="C:cytoplasm"/>
    <property type="evidence" value="ECO:0007669"/>
    <property type="project" value="TreeGrafter"/>
</dbReference>
<feature type="binding site" evidence="5">
    <location>
        <position position="203"/>
    </location>
    <ligand>
        <name>Mn(2+)</name>
        <dbReference type="ChEBI" id="CHEBI:29035"/>
    </ligand>
</feature>
<evidence type="ECO:0000259" key="8">
    <source>
        <dbReference type="Pfam" id="PF02777"/>
    </source>
</evidence>
<reference evidence="9 10" key="1">
    <citation type="journal article" date="2012" name="Genome Biol.">
        <title>The genome of the polar eukaryotic microalga coccomyxa subellipsoidea reveals traits of cold adaptation.</title>
        <authorList>
            <person name="Blanc G."/>
            <person name="Agarkova I."/>
            <person name="Grimwood J."/>
            <person name="Kuo A."/>
            <person name="Brueggeman A."/>
            <person name="Dunigan D."/>
            <person name="Gurnon J."/>
            <person name="Ladunga I."/>
            <person name="Lindquist E."/>
            <person name="Lucas S."/>
            <person name="Pangilinan J."/>
            <person name="Proschold T."/>
            <person name="Salamov A."/>
            <person name="Schmutz J."/>
            <person name="Weeks D."/>
            <person name="Yamada T."/>
            <person name="Claverie J.M."/>
            <person name="Grigoriev I."/>
            <person name="Van Etten J."/>
            <person name="Lomsadze A."/>
            <person name="Borodovsky M."/>
        </authorList>
    </citation>
    <scope>NUCLEOTIDE SEQUENCE [LARGE SCALE GENOMIC DNA]</scope>
    <source>
        <strain evidence="9 10">C-169</strain>
    </source>
</reference>
<comment type="catalytic activity">
    <reaction evidence="6">
        <text>2 superoxide + 2 H(+) = H2O2 + O2</text>
        <dbReference type="Rhea" id="RHEA:20696"/>
        <dbReference type="ChEBI" id="CHEBI:15378"/>
        <dbReference type="ChEBI" id="CHEBI:15379"/>
        <dbReference type="ChEBI" id="CHEBI:16240"/>
        <dbReference type="ChEBI" id="CHEBI:18421"/>
        <dbReference type="EC" id="1.15.1.1"/>
    </reaction>
</comment>
<dbReference type="InterPro" id="IPR036324">
    <property type="entry name" value="Mn/Fe_SOD_N_sf"/>
</dbReference>
<organism evidence="9 10">
    <name type="scientific">Coccomyxa subellipsoidea (strain C-169)</name>
    <name type="common">Green microalga</name>
    <dbReference type="NCBI Taxonomy" id="574566"/>
    <lineage>
        <taxon>Eukaryota</taxon>
        <taxon>Viridiplantae</taxon>
        <taxon>Chlorophyta</taxon>
        <taxon>core chlorophytes</taxon>
        <taxon>Trebouxiophyceae</taxon>
        <taxon>Trebouxiophyceae incertae sedis</taxon>
        <taxon>Coccomyxaceae</taxon>
        <taxon>Coccomyxa</taxon>
        <taxon>Coccomyxa subellipsoidea</taxon>
    </lineage>
</organism>
<feature type="domain" description="Manganese/iron superoxide dismutase N-terminal" evidence="7">
    <location>
        <begin position="30"/>
        <end position="120"/>
    </location>
</feature>
<dbReference type="InterPro" id="IPR019832">
    <property type="entry name" value="Mn/Fe_SOD_C"/>
</dbReference>
<evidence type="ECO:0000313" key="10">
    <source>
        <dbReference type="Proteomes" id="UP000007264"/>
    </source>
</evidence>
<dbReference type="InterPro" id="IPR001189">
    <property type="entry name" value="Mn/Fe_SOD"/>
</dbReference>
<keyword evidence="10" id="KW-1185">Reference proteome</keyword>